<gene>
    <name evidence="1" type="ORF">BN990_04135</name>
</gene>
<evidence type="ECO:0000313" key="2">
    <source>
        <dbReference type="Proteomes" id="UP000028875"/>
    </source>
</evidence>
<protein>
    <submittedName>
        <fullName evidence="1">Uncharacterized protein</fullName>
    </submittedName>
</protein>
<reference evidence="2" key="2">
    <citation type="submission" date="2014-05" db="EMBL/GenBank/DDBJ databases">
        <title>Draft genome sequence of Virgibacillus massiliensis Vm-5.</title>
        <authorList>
            <person name="Khelaifia S."/>
            <person name="Croce O."/>
            <person name="Lagier J.C."/>
            <person name="Raoult D."/>
        </authorList>
    </citation>
    <scope>NUCLEOTIDE SEQUENCE [LARGE SCALE GENOMIC DNA]</scope>
    <source>
        <strain evidence="2">Vm-5</strain>
    </source>
</reference>
<dbReference type="EMBL" id="CCDP010000003">
    <property type="protein sequence ID" value="CDQ41758.1"/>
    <property type="molecule type" value="Genomic_DNA"/>
</dbReference>
<reference evidence="1 2" key="1">
    <citation type="submission" date="2014-03" db="EMBL/GenBank/DDBJ databases">
        <authorList>
            <person name="Urmite Genomes U."/>
        </authorList>
    </citation>
    <scope>NUCLEOTIDE SEQUENCE [LARGE SCALE GENOMIC DNA]</scope>
    <source>
        <strain evidence="1 2">Vm-5</strain>
    </source>
</reference>
<dbReference type="AlphaFoldDB" id="A0A024QGS4"/>
<accession>A0A024QGS4</accession>
<sequence length="64" mass="7356">MGTVVGIVGVGFNEKQIMLKVDKDTKIQEENNYVAIKNVIFPHQLYRELHLVDETSLENIEKLL</sequence>
<name>A0A024QGS4_9BACI</name>
<proteinExistence type="predicted"/>
<dbReference type="Proteomes" id="UP000028875">
    <property type="component" value="Unassembled WGS sequence"/>
</dbReference>
<comment type="caution">
    <text evidence="1">The sequence shown here is derived from an EMBL/GenBank/DDBJ whole genome shotgun (WGS) entry which is preliminary data.</text>
</comment>
<keyword evidence="2" id="KW-1185">Reference proteome</keyword>
<dbReference type="STRING" id="1462526.BN990_04135"/>
<organism evidence="1 2">
    <name type="scientific">Virgibacillus massiliensis</name>
    <dbReference type="NCBI Taxonomy" id="1462526"/>
    <lineage>
        <taxon>Bacteria</taxon>
        <taxon>Bacillati</taxon>
        <taxon>Bacillota</taxon>
        <taxon>Bacilli</taxon>
        <taxon>Bacillales</taxon>
        <taxon>Bacillaceae</taxon>
        <taxon>Virgibacillus</taxon>
    </lineage>
</organism>
<evidence type="ECO:0000313" key="1">
    <source>
        <dbReference type="EMBL" id="CDQ41758.1"/>
    </source>
</evidence>
<dbReference type="RefSeq" id="WP_038246525.1">
    <property type="nucleotide sequence ID" value="NZ_BNER01000008.1"/>
</dbReference>